<proteinExistence type="predicted"/>
<reference evidence="3" key="1">
    <citation type="submission" date="2018-02" db="EMBL/GenBank/DDBJ databases">
        <authorList>
            <person name="Hausmann B."/>
        </authorList>
    </citation>
    <scope>NUCLEOTIDE SEQUENCE [LARGE SCALE GENOMIC DNA]</scope>
    <source>
        <strain evidence="3">Peat soil MAG SbA5</strain>
    </source>
</reference>
<sequence length="68" mass="7562">MLLRNHVVQRPTREGEEIQAGPSDLPRATGMRAKLYGLSCDTIERKPVSVTLPASLPDSDLINHHAWD</sequence>
<organism evidence="2 3">
    <name type="scientific">Candidatus Sulfuritelmatomonas gaucii</name>
    <dbReference type="NCBI Taxonomy" id="2043161"/>
    <lineage>
        <taxon>Bacteria</taxon>
        <taxon>Pseudomonadati</taxon>
        <taxon>Acidobacteriota</taxon>
        <taxon>Terriglobia</taxon>
        <taxon>Terriglobales</taxon>
        <taxon>Acidobacteriaceae</taxon>
        <taxon>Candidatus Sulfuritelmatomonas</taxon>
    </lineage>
</organism>
<protein>
    <submittedName>
        <fullName evidence="2">Uncharacterized protein</fullName>
    </submittedName>
</protein>
<evidence type="ECO:0000256" key="1">
    <source>
        <dbReference type="SAM" id="MobiDB-lite"/>
    </source>
</evidence>
<dbReference type="AlphaFoldDB" id="A0A2N9M5G6"/>
<evidence type="ECO:0000313" key="2">
    <source>
        <dbReference type="EMBL" id="SPE30711.1"/>
    </source>
</evidence>
<dbReference type="EMBL" id="OKRB01000141">
    <property type="protein sequence ID" value="SPE30711.1"/>
    <property type="molecule type" value="Genomic_DNA"/>
</dbReference>
<gene>
    <name evidence="2" type="ORF">SBA5_80080</name>
</gene>
<dbReference type="Proteomes" id="UP000239735">
    <property type="component" value="Unassembled WGS sequence"/>
</dbReference>
<accession>A0A2N9M5G6</accession>
<evidence type="ECO:0000313" key="3">
    <source>
        <dbReference type="Proteomes" id="UP000239735"/>
    </source>
</evidence>
<name>A0A2N9M5G6_9BACT</name>
<feature type="region of interest" description="Disordered" evidence="1">
    <location>
        <begin position="1"/>
        <end position="26"/>
    </location>
</feature>